<keyword evidence="1" id="KW-0812">Transmembrane</keyword>
<evidence type="ECO:0000256" key="1">
    <source>
        <dbReference type="SAM" id="Phobius"/>
    </source>
</evidence>
<keyword evidence="1" id="KW-1133">Transmembrane helix</keyword>
<dbReference type="Proteomes" id="UP000288215">
    <property type="component" value="Unassembled WGS sequence"/>
</dbReference>
<evidence type="ECO:0000313" key="3">
    <source>
        <dbReference type="Proteomes" id="UP000288215"/>
    </source>
</evidence>
<organism evidence="2 3">
    <name type="scientific">Methanosuratincola subterraneus</name>
    <dbReference type="NCBI Taxonomy" id="2593994"/>
    <lineage>
        <taxon>Archaea</taxon>
        <taxon>Thermoproteota</taxon>
        <taxon>Methanosuratincolia</taxon>
        <taxon>Candidatus Methanomethylicales</taxon>
        <taxon>Candidatus Methanomethylicaceae</taxon>
        <taxon>Candidatus Methanosuratincola (ex Vanwonterghem et al. 2016)</taxon>
    </lineage>
</organism>
<reference evidence="2 3" key="1">
    <citation type="submission" date="2018-12" db="EMBL/GenBank/DDBJ databases">
        <title>The complete genome of the methanogenic archaea of the candidate phylum Verstraetearchaeota, obtained from the metagenome of underground thermal water.</title>
        <authorList>
            <person name="Kadnikov V.V."/>
            <person name="Mardanov A.V."/>
            <person name="Beletsky A.V."/>
            <person name="Karnachuk O.V."/>
            <person name="Ravin N.V."/>
        </authorList>
    </citation>
    <scope>NUCLEOTIDE SEQUENCE [LARGE SCALE GENOMIC DNA]</scope>
    <source>
        <strain evidence="2">Ch88</strain>
    </source>
</reference>
<dbReference type="EMBL" id="RXGA01000003">
    <property type="protein sequence ID" value="RWX73421.1"/>
    <property type="molecule type" value="Genomic_DNA"/>
</dbReference>
<protein>
    <recommendedName>
        <fullName evidence="4">Bacterial Ig-like domain-containing protein</fullName>
    </recommendedName>
</protein>
<dbReference type="InterPro" id="IPR013783">
    <property type="entry name" value="Ig-like_fold"/>
</dbReference>
<sequence>MRIFKGATAAVLLTALMLWASPPVLSAGLTITVDSDTSLYSAGETVFISVSGPPSVVSVAVTGPSGEVFRNDSLVIGTSGTLIVNLSTVGLPTGSYSITANGTAGTAQAAFRLVQPFGMVSCYAVSTTGEPLSAQTPIYYYFNGSVLSLVVNVSAPNDHVSAEIDLGWLGYGTLVLSPAWNGTWAKGTNPDGSGWYAFLVNRTVPAGFLSKGIFVTPIQIRVPAGQATTTNSTSFTAVLNSQPVYYDARLGGATTDWREITDFTNAPEIVLEFLNGSRPVARIAYHGAINLCDPVTANSLPRLGDLIWIGSGTVGINVSALPALDAPANISMYGISFQNQPGVLFNGDPAVRTGQISGGPVRSLSWNATSGTLTLEVDRMGQYTADGDPPYLAYSDPREGVFTGDPAPEVGLLVRDAVSEVSQSGIVLRVDGKAISPVLRAAPPNGLWVNATAGALNDGWHTFTAMVSDVLGNTAVVTLRIAVDTTPPEIAGYLPLKGSYVGEARPRFSANFTDALSGVSHATLTINSWNATKSAGETMDFSPSFNFTEGVYNATIEVFDMVGNAYVFTWAFTVDLTPPRIAYFHPERAMIVPYNDSVYAGFEDNYGVNVSRISLTIDGEEATGFANLSPNALLYYPSPPLSKGMHNAELRIYDLAGNNATEAWSFRVDDMPPRVTETKPLNGSVITDRTLTISATLFDNLEVKPDSVKLRVDGVDRTSQSVITKTSASCQLVLDLGVHTVEITLADTSDNVNTVTWSFTIKEPEPLPPEMIRDIIIMVVLVVAVVAVILLVFMMGNKRKQRY</sequence>
<accession>A0A3S3REI2</accession>
<gene>
    <name evidence="2" type="ORF">Metus_1395</name>
</gene>
<evidence type="ECO:0000313" key="2">
    <source>
        <dbReference type="EMBL" id="RWX73421.1"/>
    </source>
</evidence>
<feature type="transmembrane region" description="Helical" evidence="1">
    <location>
        <begin position="775"/>
        <end position="796"/>
    </location>
</feature>
<evidence type="ECO:0008006" key="4">
    <source>
        <dbReference type="Google" id="ProtNLM"/>
    </source>
</evidence>
<keyword evidence="1" id="KW-0472">Membrane</keyword>
<name>A0A3S3REI2_METS7</name>
<dbReference type="AlphaFoldDB" id="A0A3S3REI2"/>
<comment type="caution">
    <text evidence="2">The sequence shown here is derived from an EMBL/GenBank/DDBJ whole genome shotgun (WGS) entry which is preliminary data.</text>
</comment>
<dbReference type="Gene3D" id="2.60.40.10">
    <property type="entry name" value="Immunoglobulins"/>
    <property type="match status" value="2"/>
</dbReference>
<proteinExistence type="predicted"/>